<organism evidence="2 3">
    <name type="scientific">Fictibacillus terranigra</name>
    <dbReference type="NCBI Taxonomy" id="3058424"/>
    <lineage>
        <taxon>Bacteria</taxon>
        <taxon>Bacillati</taxon>
        <taxon>Bacillota</taxon>
        <taxon>Bacilli</taxon>
        <taxon>Bacillales</taxon>
        <taxon>Fictibacillaceae</taxon>
        <taxon>Fictibacillus</taxon>
    </lineage>
</organism>
<evidence type="ECO:0000259" key="1">
    <source>
        <dbReference type="Pfam" id="PF07552"/>
    </source>
</evidence>
<keyword evidence="3" id="KW-1185">Reference proteome</keyword>
<keyword evidence="2" id="KW-0167">Capsid protein</keyword>
<keyword evidence="2" id="KW-0946">Virion</keyword>
<feature type="domain" description="Spore coat protein X/V" evidence="1">
    <location>
        <begin position="46"/>
        <end position="95"/>
    </location>
</feature>
<dbReference type="Proteomes" id="UP001168694">
    <property type="component" value="Unassembled WGS sequence"/>
</dbReference>
<dbReference type="Pfam" id="PF07552">
    <property type="entry name" value="Coat_X"/>
    <property type="match status" value="2"/>
</dbReference>
<proteinExistence type="predicted"/>
<comment type="caution">
    <text evidence="2">The sequence shown here is derived from an EMBL/GenBank/DDBJ whole genome shotgun (WGS) entry which is preliminary data.</text>
</comment>
<name>A0ABT8E6X4_9BACL</name>
<feature type="domain" description="Spore coat protein X/V" evidence="1">
    <location>
        <begin position="108"/>
        <end position="160"/>
    </location>
</feature>
<sequence length="165" mass="17861">MGLFDNNCEMTAGAQHHDRKCHPCCNGNTSPTSFNALAGTGGLHFDLAQADVAKQVTERCITIKDSCDVFVEVESEQTSIVVQTMVNAITVVITATLSNLDLNDDLLQADFLQLFEQKQVTRDKICIENSRGVRVEAETEQAAIAVQTMTNVLTVVLTLIASNAS</sequence>
<reference evidence="2" key="1">
    <citation type="submission" date="2023-06" db="EMBL/GenBank/DDBJ databases">
        <title>Draft Genome Sequences of Representative Paenibacillus Polymyxa, Bacillus cereus, Fictibacillus sp., and Brevibacillus agri Strains Isolated from Amazonian Dark Earth.</title>
        <authorList>
            <person name="Pellegrinetti T.A."/>
            <person name="Cunha I.C.M."/>
            <person name="Chaves M.G."/>
            <person name="Freitas A.S."/>
            <person name="Silva A.V.R."/>
            <person name="Tsai S.M."/>
            <person name="Mendes L.W."/>
        </authorList>
    </citation>
    <scope>NUCLEOTIDE SEQUENCE</scope>
    <source>
        <strain evidence="2">CENA-BCM004</strain>
    </source>
</reference>
<accession>A0ABT8E6X4</accession>
<evidence type="ECO:0000313" key="3">
    <source>
        <dbReference type="Proteomes" id="UP001168694"/>
    </source>
</evidence>
<dbReference type="InterPro" id="IPR011428">
    <property type="entry name" value="Spore_coat_X/V"/>
</dbReference>
<evidence type="ECO:0000313" key="2">
    <source>
        <dbReference type="EMBL" id="MDN4073657.1"/>
    </source>
</evidence>
<dbReference type="EMBL" id="JAUHLN010000002">
    <property type="protein sequence ID" value="MDN4073657.1"/>
    <property type="molecule type" value="Genomic_DNA"/>
</dbReference>
<gene>
    <name evidence="2" type="ORF">QYF49_11660</name>
</gene>
<protein>
    <submittedName>
        <fullName evidence="2">Spore coat protein</fullName>
    </submittedName>
</protein>
<dbReference type="RefSeq" id="WP_290399765.1">
    <property type="nucleotide sequence ID" value="NZ_JAUHLN010000002.1"/>
</dbReference>